<organism evidence="2 3">
    <name type="scientific">Thiobacter aerophilum</name>
    <dbReference type="NCBI Taxonomy" id="3121275"/>
    <lineage>
        <taxon>Bacteria</taxon>
        <taxon>Pseudomonadati</taxon>
        <taxon>Pseudomonadota</taxon>
        <taxon>Betaproteobacteria</taxon>
        <taxon>Burkholderiales</taxon>
        <taxon>Thiobacteraceae</taxon>
        <taxon>Thiobacter</taxon>
    </lineage>
</organism>
<dbReference type="Proteomes" id="UP001482231">
    <property type="component" value="Unassembled WGS sequence"/>
</dbReference>
<feature type="transmembrane region" description="Helical" evidence="1">
    <location>
        <begin position="59"/>
        <end position="76"/>
    </location>
</feature>
<reference evidence="2 3" key="1">
    <citation type="submission" date="2024-02" db="EMBL/GenBank/DDBJ databases">
        <title>New thermophilic sulfur-oxidizing bacteria from a hot springs of the Uzon caldera (Kamchatka, Russia).</title>
        <authorList>
            <person name="Dukat A.M."/>
            <person name="Elcheninov A.G."/>
            <person name="Frolov E.N."/>
        </authorList>
    </citation>
    <scope>NUCLEOTIDE SEQUENCE [LARGE SCALE GENOMIC DNA]</scope>
    <source>
        <strain evidence="2 3">AK1</strain>
    </source>
</reference>
<feature type="transmembrane region" description="Helical" evidence="1">
    <location>
        <begin position="35"/>
        <end position="53"/>
    </location>
</feature>
<feature type="transmembrane region" description="Helical" evidence="1">
    <location>
        <begin position="88"/>
        <end position="107"/>
    </location>
</feature>
<keyword evidence="1" id="KW-1133">Transmembrane helix</keyword>
<dbReference type="InterPro" id="IPR018643">
    <property type="entry name" value="DUF2069_membrane"/>
</dbReference>
<dbReference type="EMBL" id="JBAJEX010000006">
    <property type="protein sequence ID" value="MEO1767366.1"/>
    <property type="molecule type" value="Genomic_DNA"/>
</dbReference>
<feature type="transmembrane region" description="Helical" evidence="1">
    <location>
        <begin position="6"/>
        <end position="28"/>
    </location>
</feature>
<proteinExistence type="predicted"/>
<keyword evidence="3" id="KW-1185">Reference proteome</keyword>
<dbReference type="RefSeq" id="WP_347308474.1">
    <property type="nucleotide sequence ID" value="NZ_JBAJEX010000006.1"/>
</dbReference>
<evidence type="ECO:0000313" key="2">
    <source>
        <dbReference type="EMBL" id="MEO1767366.1"/>
    </source>
</evidence>
<evidence type="ECO:0000256" key="1">
    <source>
        <dbReference type="SAM" id="Phobius"/>
    </source>
</evidence>
<keyword evidence="1" id="KW-0812">Transmembrane</keyword>
<name>A0ABV0EFQ5_9BURK</name>
<keyword evidence="1" id="KW-0472">Membrane</keyword>
<evidence type="ECO:0000313" key="3">
    <source>
        <dbReference type="Proteomes" id="UP001482231"/>
    </source>
</evidence>
<gene>
    <name evidence="2" type="ORF">V6E02_09090</name>
</gene>
<comment type="caution">
    <text evidence="2">The sequence shown here is derived from an EMBL/GenBank/DDBJ whole genome shotgun (WGS) entry which is preliminary data.</text>
</comment>
<accession>A0ABV0EFQ5</accession>
<protein>
    <submittedName>
        <fullName evidence="2">DUF2069 domain-containing protein</fullName>
    </submittedName>
</protein>
<dbReference type="Pfam" id="PF09842">
    <property type="entry name" value="DUF2069"/>
    <property type="match status" value="1"/>
</dbReference>
<sequence>MRLAVAHYGAIISLTALIFLCLGWELVWAPLRPGGSFFVLKVLPLLLPLFGILRGRRYTYQWSAMLILLYFAEGIVRAASDAPPASRLALLEVALSLVFLFSASAYARLAAPRR</sequence>